<evidence type="ECO:0000259" key="7">
    <source>
        <dbReference type="PROSITE" id="PS51635"/>
    </source>
</evidence>
<keyword evidence="2 4" id="KW-0442">Lipid degradation</keyword>
<gene>
    <name evidence="8" type="ORF">D9Q98_003964</name>
</gene>
<dbReference type="PANTHER" id="PTHR14226">
    <property type="entry name" value="NEUROPATHY TARGET ESTERASE/SWISS CHEESE D.MELANOGASTER"/>
    <property type="match status" value="1"/>
</dbReference>
<evidence type="ECO:0000256" key="2">
    <source>
        <dbReference type="ARBA" id="ARBA00022963"/>
    </source>
</evidence>
<feature type="transmembrane region" description="Helical" evidence="6">
    <location>
        <begin position="84"/>
        <end position="106"/>
    </location>
</feature>
<feature type="short sequence motif" description="GXSXG" evidence="4">
    <location>
        <begin position="118"/>
        <end position="122"/>
    </location>
</feature>
<name>A0A9D4TR06_CHLVU</name>
<dbReference type="PROSITE" id="PS51635">
    <property type="entry name" value="PNPLA"/>
    <property type="match status" value="1"/>
</dbReference>
<dbReference type="InterPro" id="IPR002641">
    <property type="entry name" value="PNPLA_dom"/>
</dbReference>
<feature type="active site" description="Nucleophile" evidence="4">
    <location>
        <position position="120"/>
    </location>
</feature>
<dbReference type="Gene3D" id="3.40.1090.10">
    <property type="entry name" value="Cytosolic phospholipase A2 catalytic domain"/>
    <property type="match status" value="1"/>
</dbReference>
<feature type="domain" description="PNPLA" evidence="7">
    <location>
        <begin position="87"/>
        <end position="384"/>
    </location>
</feature>
<dbReference type="OrthoDB" id="567793at2759"/>
<protein>
    <recommendedName>
        <fullName evidence="5">Patatin</fullName>
        <ecNumber evidence="5">3.1.1.-</ecNumber>
    </recommendedName>
</protein>
<dbReference type="GO" id="GO:0016042">
    <property type="term" value="P:lipid catabolic process"/>
    <property type="evidence" value="ECO:0007669"/>
    <property type="project" value="UniProtKB-UniRule"/>
</dbReference>
<feature type="active site" description="Proton acceptor" evidence="4">
    <location>
        <position position="371"/>
    </location>
</feature>
<evidence type="ECO:0000256" key="1">
    <source>
        <dbReference type="ARBA" id="ARBA00022801"/>
    </source>
</evidence>
<organism evidence="8 9">
    <name type="scientific">Chlorella vulgaris</name>
    <name type="common">Green alga</name>
    <dbReference type="NCBI Taxonomy" id="3077"/>
    <lineage>
        <taxon>Eukaryota</taxon>
        <taxon>Viridiplantae</taxon>
        <taxon>Chlorophyta</taxon>
        <taxon>core chlorophytes</taxon>
        <taxon>Trebouxiophyceae</taxon>
        <taxon>Chlorellales</taxon>
        <taxon>Chlorellaceae</taxon>
        <taxon>Chlorella clade</taxon>
        <taxon>Chlorella</taxon>
    </lineage>
</organism>
<evidence type="ECO:0000256" key="6">
    <source>
        <dbReference type="SAM" id="Phobius"/>
    </source>
</evidence>
<comment type="domain">
    <text evidence="5">The nitrogen atoms of the two glycine residues in the GGXR motif define the oxyanion hole, and stabilize the oxyanion that forms during the nucleophilic attack by the catalytic serine during substrate cleavage.</text>
</comment>
<feature type="short sequence motif" description="GXGXXG" evidence="4">
    <location>
        <begin position="91"/>
        <end position="96"/>
    </location>
</feature>
<dbReference type="EC" id="3.1.1.-" evidence="5"/>
<evidence type="ECO:0000256" key="4">
    <source>
        <dbReference type="PROSITE-ProRule" id="PRU01161"/>
    </source>
</evidence>
<evidence type="ECO:0000313" key="9">
    <source>
        <dbReference type="Proteomes" id="UP001055712"/>
    </source>
</evidence>
<proteinExistence type="inferred from homology"/>
<dbReference type="PANTHER" id="PTHR14226:SF78">
    <property type="entry name" value="SLR0060 PROTEIN"/>
    <property type="match status" value="1"/>
</dbReference>
<keyword evidence="9" id="KW-1185">Reference proteome</keyword>
<keyword evidence="6" id="KW-1133">Transmembrane helix</keyword>
<keyword evidence="6" id="KW-0812">Transmembrane</keyword>
<dbReference type="InterPro" id="IPR016035">
    <property type="entry name" value="Acyl_Trfase/lysoPLipase"/>
</dbReference>
<dbReference type="GO" id="GO:0016298">
    <property type="term" value="F:lipase activity"/>
    <property type="evidence" value="ECO:0007669"/>
    <property type="project" value="UniProtKB-ARBA"/>
</dbReference>
<evidence type="ECO:0000256" key="3">
    <source>
        <dbReference type="ARBA" id="ARBA00023098"/>
    </source>
</evidence>
<comment type="similarity">
    <text evidence="5">Belongs to the patatin family.</text>
</comment>
<dbReference type="Proteomes" id="UP001055712">
    <property type="component" value="Unassembled WGS sequence"/>
</dbReference>
<dbReference type="SUPFAM" id="SSF52151">
    <property type="entry name" value="FabD/lysophospholipase-like"/>
    <property type="match status" value="1"/>
</dbReference>
<dbReference type="EMBL" id="SIDB01000005">
    <property type="protein sequence ID" value="KAI3432410.1"/>
    <property type="molecule type" value="Genomic_DNA"/>
</dbReference>
<reference evidence="8" key="2">
    <citation type="submission" date="2020-11" db="EMBL/GenBank/DDBJ databases">
        <authorList>
            <person name="Cecchin M."/>
            <person name="Marcolungo L."/>
            <person name="Rossato M."/>
            <person name="Girolomoni L."/>
            <person name="Cosentino E."/>
            <person name="Cuine S."/>
            <person name="Li-Beisson Y."/>
            <person name="Delledonne M."/>
            <person name="Ballottari M."/>
        </authorList>
    </citation>
    <scope>NUCLEOTIDE SEQUENCE</scope>
    <source>
        <strain evidence="8">211/11P</strain>
        <tissue evidence="8">Whole cell</tissue>
    </source>
</reference>
<sequence>MNVVLSKTQTSAKRFPAAAMGAAASKNTEPLTAEARFANFVKEEGIEALAAHARSFREGVAENDNPIIISDAISRAPDGSTIQWVQLVLAGGGVLGIAHVGFVYVLEEAGIRFLGMGGTSAGAINVGLIAAVRSDPAAVSWEETLKILASTEFKNFEDGNPYFVELRKSLVSKDGSVKKDISFFGKVGLASKALLNANAIKGAWDAMGAHPAETFRTWLTGHFVRYGVKTQEDLAAKMKLQLDTNAIYRRKDDAAPYDVAARFEDKCADRLAESQLGQQQPLKLVTAELRTQSKIVWPEDAELFYADPKTVNPTDYVRSSMSVPGFFQPFRLGQAKGVGVALPNAGKTEDDNWKARVNFHGPVPHNAVFVDGGTLSNFPIALFHNLTRKPLLPTLGVQLGVDRTELQEIKSVPDLIGSMYNSSRLLLDRDFIERNPDYSQLVASVDTTGFGFLDFELSPERQQELFKRGMKAAVDFLEGWRAGGNKWENYKQLRQDMVTMGKRKPA</sequence>
<dbReference type="InterPro" id="IPR050301">
    <property type="entry name" value="NTE"/>
</dbReference>
<evidence type="ECO:0000256" key="5">
    <source>
        <dbReference type="RuleBase" id="RU361262"/>
    </source>
</evidence>
<dbReference type="Pfam" id="PF01734">
    <property type="entry name" value="Patatin"/>
    <property type="match status" value="1"/>
</dbReference>
<dbReference type="GO" id="GO:0052689">
    <property type="term" value="F:carboxylic ester hydrolase activity"/>
    <property type="evidence" value="ECO:0007669"/>
    <property type="project" value="UniProtKB-ARBA"/>
</dbReference>
<accession>A0A9D4TR06</accession>
<comment type="function">
    <text evidence="5">Lipolytic acyl hydrolase (LAH).</text>
</comment>
<keyword evidence="3 4" id="KW-0443">Lipid metabolism</keyword>
<comment type="caution">
    <text evidence="8">The sequence shown here is derived from an EMBL/GenBank/DDBJ whole genome shotgun (WGS) entry which is preliminary data.</text>
</comment>
<reference evidence="8" key="1">
    <citation type="journal article" date="2019" name="Plant J.">
        <title>Chlorella vulgaris genome assembly and annotation reveals the molecular basis for metabolic acclimation to high light conditions.</title>
        <authorList>
            <person name="Cecchin M."/>
            <person name="Marcolungo L."/>
            <person name="Rossato M."/>
            <person name="Girolomoni L."/>
            <person name="Cosentino E."/>
            <person name="Cuine S."/>
            <person name="Li-Beisson Y."/>
            <person name="Delledonne M."/>
            <person name="Ballottari M."/>
        </authorList>
    </citation>
    <scope>NUCLEOTIDE SEQUENCE</scope>
    <source>
        <strain evidence="8">211/11P</strain>
    </source>
</reference>
<keyword evidence="6" id="KW-0472">Membrane</keyword>
<evidence type="ECO:0000313" key="8">
    <source>
        <dbReference type="EMBL" id="KAI3432410.1"/>
    </source>
</evidence>
<feature type="short sequence motif" description="DGA/G" evidence="4">
    <location>
        <begin position="371"/>
        <end position="373"/>
    </location>
</feature>
<dbReference type="AlphaFoldDB" id="A0A9D4TR06"/>
<keyword evidence="1 4" id="KW-0378">Hydrolase</keyword>